<dbReference type="AlphaFoldDB" id="A0A6A5WYR3"/>
<dbReference type="SUPFAM" id="SSF57903">
    <property type="entry name" value="FYVE/PHD zinc finger"/>
    <property type="match status" value="1"/>
</dbReference>
<dbReference type="EMBL" id="ML977576">
    <property type="protein sequence ID" value="KAF2002696.1"/>
    <property type="molecule type" value="Genomic_DNA"/>
</dbReference>
<protein>
    <recommendedName>
        <fullName evidence="4">PHD-type domain-containing protein</fullName>
    </recommendedName>
</protein>
<organism evidence="2 3">
    <name type="scientific">Amniculicola lignicola CBS 123094</name>
    <dbReference type="NCBI Taxonomy" id="1392246"/>
    <lineage>
        <taxon>Eukaryota</taxon>
        <taxon>Fungi</taxon>
        <taxon>Dikarya</taxon>
        <taxon>Ascomycota</taxon>
        <taxon>Pezizomycotina</taxon>
        <taxon>Dothideomycetes</taxon>
        <taxon>Pleosporomycetidae</taxon>
        <taxon>Pleosporales</taxon>
        <taxon>Amniculicolaceae</taxon>
        <taxon>Amniculicola</taxon>
    </lineage>
</organism>
<dbReference type="InterPro" id="IPR013083">
    <property type="entry name" value="Znf_RING/FYVE/PHD"/>
</dbReference>
<gene>
    <name evidence="2" type="ORF">P154DRAFT_520807</name>
</gene>
<dbReference type="InterPro" id="IPR011011">
    <property type="entry name" value="Znf_FYVE_PHD"/>
</dbReference>
<feature type="compositionally biased region" description="Basic and acidic residues" evidence="1">
    <location>
        <begin position="839"/>
        <end position="850"/>
    </location>
</feature>
<feature type="region of interest" description="Disordered" evidence="1">
    <location>
        <begin position="1"/>
        <end position="94"/>
    </location>
</feature>
<feature type="compositionally biased region" description="Basic and acidic residues" evidence="1">
    <location>
        <begin position="343"/>
        <end position="359"/>
    </location>
</feature>
<dbReference type="CDD" id="cd15489">
    <property type="entry name" value="PHD_SF"/>
    <property type="match status" value="1"/>
</dbReference>
<accession>A0A6A5WYR3</accession>
<feature type="compositionally biased region" description="Basic residues" evidence="1">
    <location>
        <begin position="881"/>
        <end position="891"/>
    </location>
</feature>
<feature type="region of interest" description="Disordered" evidence="1">
    <location>
        <begin position="154"/>
        <end position="209"/>
    </location>
</feature>
<feature type="compositionally biased region" description="Basic and acidic residues" evidence="1">
    <location>
        <begin position="51"/>
        <end position="62"/>
    </location>
</feature>
<name>A0A6A5WYR3_9PLEO</name>
<evidence type="ECO:0000313" key="2">
    <source>
        <dbReference type="EMBL" id="KAF2002696.1"/>
    </source>
</evidence>
<feature type="compositionally biased region" description="Polar residues" evidence="1">
    <location>
        <begin position="360"/>
        <end position="372"/>
    </location>
</feature>
<feature type="region of interest" description="Disordered" evidence="1">
    <location>
        <begin position="334"/>
        <end position="482"/>
    </location>
</feature>
<feature type="region of interest" description="Disordered" evidence="1">
    <location>
        <begin position="273"/>
        <end position="298"/>
    </location>
</feature>
<feature type="compositionally biased region" description="Polar residues" evidence="1">
    <location>
        <begin position="191"/>
        <end position="209"/>
    </location>
</feature>
<feature type="compositionally biased region" description="Polar residues" evidence="1">
    <location>
        <begin position="37"/>
        <end position="49"/>
    </location>
</feature>
<dbReference type="Proteomes" id="UP000799779">
    <property type="component" value="Unassembled WGS sequence"/>
</dbReference>
<evidence type="ECO:0000313" key="3">
    <source>
        <dbReference type="Proteomes" id="UP000799779"/>
    </source>
</evidence>
<dbReference type="Gene3D" id="3.30.40.10">
    <property type="entry name" value="Zinc/RING finger domain, C3HC4 (zinc finger)"/>
    <property type="match status" value="1"/>
</dbReference>
<keyword evidence="3" id="KW-1185">Reference proteome</keyword>
<evidence type="ECO:0008006" key="4">
    <source>
        <dbReference type="Google" id="ProtNLM"/>
    </source>
</evidence>
<dbReference type="OrthoDB" id="5431456at2759"/>
<feature type="region of interest" description="Disordered" evidence="1">
    <location>
        <begin position="839"/>
        <end position="895"/>
    </location>
</feature>
<feature type="compositionally biased region" description="Polar residues" evidence="1">
    <location>
        <begin position="68"/>
        <end position="89"/>
    </location>
</feature>
<reference evidence="2" key="1">
    <citation type="journal article" date="2020" name="Stud. Mycol.">
        <title>101 Dothideomycetes genomes: a test case for predicting lifestyles and emergence of pathogens.</title>
        <authorList>
            <person name="Haridas S."/>
            <person name="Albert R."/>
            <person name="Binder M."/>
            <person name="Bloem J."/>
            <person name="Labutti K."/>
            <person name="Salamov A."/>
            <person name="Andreopoulos B."/>
            <person name="Baker S."/>
            <person name="Barry K."/>
            <person name="Bills G."/>
            <person name="Bluhm B."/>
            <person name="Cannon C."/>
            <person name="Castanera R."/>
            <person name="Culley D."/>
            <person name="Daum C."/>
            <person name="Ezra D."/>
            <person name="Gonzalez J."/>
            <person name="Henrissat B."/>
            <person name="Kuo A."/>
            <person name="Liang C."/>
            <person name="Lipzen A."/>
            <person name="Lutzoni F."/>
            <person name="Magnuson J."/>
            <person name="Mondo S."/>
            <person name="Nolan M."/>
            <person name="Ohm R."/>
            <person name="Pangilinan J."/>
            <person name="Park H.-J."/>
            <person name="Ramirez L."/>
            <person name="Alfaro M."/>
            <person name="Sun H."/>
            <person name="Tritt A."/>
            <person name="Yoshinaga Y."/>
            <person name="Zwiers L.-H."/>
            <person name="Turgeon B."/>
            <person name="Goodwin S."/>
            <person name="Spatafora J."/>
            <person name="Crous P."/>
            <person name="Grigoriev I."/>
        </authorList>
    </citation>
    <scope>NUCLEOTIDE SEQUENCE</scope>
    <source>
        <strain evidence="2">CBS 123094</strain>
    </source>
</reference>
<proteinExistence type="predicted"/>
<feature type="compositionally biased region" description="Basic and acidic residues" evidence="1">
    <location>
        <begin position="177"/>
        <end position="187"/>
    </location>
</feature>
<sequence length="918" mass="100859">MAPAARNSLGPTSSHQRDRENVSKRRGIGLSREAINPNLTTLSDWQTHQPKQKEPRDSERLAQRPSVAANNSSLFRQQSGMSKASSFNGSRERVWSASATSRSFDGHMESRKCAKARLPPDISPPATKRARLNSTSITDTALIGVPTKFPRVGTSGGISKAQPVPSIFGRVSGGTRTFERPLSRRDDDEMSTSSGPPRSDFSGTSQNSSKVCHSCRKATREGHFDPLIKCYTCSRHFHSGHRDPKLAQGADPKQWSCYRCVVKLEKLTASFQKQPSRDSILGPSSAANRNQDPERTTHLPMFPNVPIRLQHSPQPPKEANAILVDDDILTAHPGSYNRIVQGPKDELSSSLTKELRRTEIPNTPTQSSSQIPKDTPIMRPVHPSGDDSHSSLFFDSPLPLDNRSVSPSKHSGNVRCPKCHSKRQGRDNKCGCHKKHQGNDASMVSISIPETPDAPIVSQKDADSTRSNIPLSSPARRTGAPPLDARNILLSPQNLEKSLHIDNADQSSMSEPGKRDSFGIGSRPVTALGPISFSIDSEEALNESANKTRRNLAIHSNKSERQISTEDVDAMDIVDDNPCGTTGLRLQASANGVLASDAQPKSPQVQLKNGHRNYSNREMIGLALAASGTSTLTVAEMTIWIASHFSEKAKNQIALQRSVSATASATRDFLGGRVDGERVYTYKFANGRLKEQYKKLYEDFTRRATSATGSGPQQALNAVEDRLSNLALRAPSSETRHVNALPNLAKMLEGSLSIPQLPESTITHIKEAIHTLEPQNGQPAEQALSKPRKLWFDLSPEEMEKGEDPEPIEEGPEVDLSKFKIVQGFPGFLLSPTKAMSKEDIEAKKEEIRKRPTRKQIFRKPPAWTMVNRKDAPVSRPARQSLRHPIGRKKSVEKCGSIVDEDGQRVVVEMVYESSDES</sequence>
<evidence type="ECO:0000256" key="1">
    <source>
        <dbReference type="SAM" id="MobiDB-lite"/>
    </source>
</evidence>